<feature type="binding site" evidence="9">
    <location>
        <position position="88"/>
    </location>
    <ligand>
        <name>substrate</name>
    </ligand>
</feature>
<dbReference type="PANTHER" id="PTHR21342:SF1">
    <property type="entry name" value="PHOSPHOPANTETHEINE ADENYLYLTRANSFERASE"/>
    <property type="match status" value="1"/>
</dbReference>
<feature type="binding site" evidence="9">
    <location>
        <position position="18"/>
    </location>
    <ligand>
        <name>ATP</name>
        <dbReference type="ChEBI" id="CHEBI:30616"/>
    </ligand>
</feature>
<dbReference type="NCBIfam" id="TIGR00125">
    <property type="entry name" value="cyt_tran_rel"/>
    <property type="match status" value="1"/>
</dbReference>
<dbReference type="PRINTS" id="PR01020">
    <property type="entry name" value="LPSBIOSNTHSS"/>
</dbReference>
<gene>
    <name evidence="9 11" type="primary">coaD</name>
    <name evidence="11" type="ORF">M9405_02995</name>
</gene>
<evidence type="ECO:0000256" key="2">
    <source>
        <dbReference type="ARBA" id="ARBA00022679"/>
    </source>
</evidence>
<dbReference type="InterPro" id="IPR001980">
    <property type="entry name" value="PPAT"/>
</dbReference>
<dbReference type="Proteomes" id="UP001056834">
    <property type="component" value="Chromosome"/>
</dbReference>
<sequence>MILKAIYPGTFDPLTYGHLDIITRARKIFSKIFLAVAENPQKRPLFSLKDRVMLAEKATSIFSNVVVFGFNDLTINIMRERQIKFIIRGLRTVADFEYERQLVSINNHLNSEIETVFMMSTGIWGGLSSKLIKEIAQCGGELKNFIPEVILEKVLERLKNAPIHAG</sequence>
<protein>
    <recommendedName>
        <fullName evidence="9">Phosphopantetheine adenylyltransferase</fullName>
        <ecNumber evidence="9">2.7.7.3</ecNumber>
    </recommendedName>
    <alternativeName>
        <fullName evidence="9">Dephospho-CoA pyrophosphorylase</fullName>
    </alternativeName>
    <alternativeName>
        <fullName evidence="9">Pantetheine-phosphate adenylyltransferase</fullName>
        <shortName evidence="9">PPAT</shortName>
    </alternativeName>
</protein>
<feature type="binding site" evidence="9">
    <location>
        <begin position="89"/>
        <end position="91"/>
    </location>
    <ligand>
        <name>ATP</name>
        <dbReference type="ChEBI" id="CHEBI:30616"/>
    </ligand>
</feature>
<keyword evidence="6 9" id="KW-0460">Magnesium</keyword>
<feature type="binding site" evidence="9">
    <location>
        <position position="99"/>
    </location>
    <ligand>
        <name>ATP</name>
        <dbReference type="ChEBI" id="CHEBI:30616"/>
    </ligand>
</feature>
<dbReference type="PANTHER" id="PTHR21342">
    <property type="entry name" value="PHOSPHOPANTETHEINE ADENYLYLTRANSFERASE"/>
    <property type="match status" value="1"/>
</dbReference>
<feature type="binding site" evidence="9">
    <location>
        <position position="10"/>
    </location>
    <ligand>
        <name>substrate</name>
    </ligand>
</feature>
<dbReference type="Pfam" id="PF01467">
    <property type="entry name" value="CTP_transf_like"/>
    <property type="match status" value="1"/>
</dbReference>
<dbReference type="GO" id="GO:0004595">
    <property type="term" value="F:pantetheine-phosphate adenylyltransferase activity"/>
    <property type="evidence" value="ECO:0007669"/>
    <property type="project" value="UniProtKB-EC"/>
</dbReference>
<dbReference type="InterPro" id="IPR004821">
    <property type="entry name" value="Cyt_trans-like"/>
</dbReference>
<keyword evidence="12" id="KW-1185">Reference proteome</keyword>
<accession>A0ABY4SYM6</accession>
<dbReference type="CDD" id="cd02163">
    <property type="entry name" value="PPAT"/>
    <property type="match status" value="1"/>
</dbReference>
<keyword evidence="2 9" id="KW-0808">Transferase</keyword>
<evidence type="ECO:0000256" key="5">
    <source>
        <dbReference type="ARBA" id="ARBA00022840"/>
    </source>
</evidence>
<feature type="binding site" evidence="9">
    <location>
        <begin position="124"/>
        <end position="130"/>
    </location>
    <ligand>
        <name>ATP</name>
        <dbReference type="ChEBI" id="CHEBI:30616"/>
    </ligand>
</feature>
<feature type="domain" description="Cytidyltransferase-like" evidence="10">
    <location>
        <begin position="6"/>
        <end position="134"/>
    </location>
</feature>
<feature type="binding site" evidence="9">
    <location>
        <position position="74"/>
    </location>
    <ligand>
        <name>substrate</name>
    </ligand>
</feature>
<dbReference type="HAMAP" id="MF_00151">
    <property type="entry name" value="PPAT_bact"/>
    <property type="match status" value="1"/>
</dbReference>
<evidence type="ECO:0000256" key="6">
    <source>
        <dbReference type="ARBA" id="ARBA00022842"/>
    </source>
</evidence>
<evidence type="ECO:0000259" key="10">
    <source>
        <dbReference type="Pfam" id="PF01467"/>
    </source>
</evidence>
<comment type="subunit">
    <text evidence="9">Homohexamer.</text>
</comment>
<comment type="subcellular location">
    <subcellularLocation>
        <location evidence="9">Cytoplasm</location>
    </subcellularLocation>
</comment>
<evidence type="ECO:0000256" key="7">
    <source>
        <dbReference type="ARBA" id="ARBA00022993"/>
    </source>
</evidence>
<evidence type="ECO:0000313" key="12">
    <source>
        <dbReference type="Proteomes" id="UP001056834"/>
    </source>
</evidence>
<dbReference type="RefSeq" id="WP_250223208.1">
    <property type="nucleotide sequence ID" value="NZ_CP097762.1"/>
</dbReference>
<keyword evidence="7 9" id="KW-0173">Coenzyme A biosynthesis</keyword>
<dbReference type="EC" id="2.7.7.3" evidence="9"/>
<evidence type="ECO:0000256" key="9">
    <source>
        <dbReference type="HAMAP-Rule" id="MF_00151"/>
    </source>
</evidence>
<comment type="pathway">
    <text evidence="9">Cofactor biosynthesis; coenzyme A biosynthesis; CoA from (R)-pantothenate: step 4/5.</text>
</comment>
<evidence type="ECO:0000256" key="1">
    <source>
        <dbReference type="ARBA" id="ARBA00022490"/>
    </source>
</evidence>
<feature type="binding site" evidence="9">
    <location>
        <position position="42"/>
    </location>
    <ligand>
        <name>substrate</name>
    </ligand>
</feature>
<dbReference type="Gene3D" id="3.40.50.620">
    <property type="entry name" value="HUPs"/>
    <property type="match status" value="1"/>
</dbReference>
<evidence type="ECO:0000256" key="8">
    <source>
        <dbReference type="ARBA" id="ARBA00029346"/>
    </source>
</evidence>
<proteinExistence type="inferred from homology"/>
<keyword evidence="3 9" id="KW-0548">Nucleotidyltransferase</keyword>
<evidence type="ECO:0000313" key="11">
    <source>
        <dbReference type="EMBL" id="URJ25077.1"/>
    </source>
</evidence>
<organism evidence="11 12">
    <name type="scientific">Candidatus Blochmannia ocreatus</name>
    <name type="common">nom. nud.</name>
    <dbReference type="NCBI Taxonomy" id="251538"/>
    <lineage>
        <taxon>Bacteria</taxon>
        <taxon>Pseudomonadati</taxon>
        <taxon>Pseudomonadota</taxon>
        <taxon>Gammaproteobacteria</taxon>
        <taxon>Enterobacterales</taxon>
        <taxon>Enterobacteriaceae</taxon>
        <taxon>ant endosymbionts</taxon>
        <taxon>Candidatus Blochmanniella</taxon>
    </lineage>
</organism>
<dbReference type="InterPro" id="IPR014729">
    <property type="entry name" value="Rossmann-like_a/b/a_fold"/>
</dbReference>
<evidence type="ECO:0000256" key="3">
    <source>
        <dbReference type="ARBA" id="ARBA00022695"/>
    </source>
</evidence>
<reference evidence="11" key="1">
    <citation type="submission" date="2022-05" db="EMBL/GenBank/DDBJ databases">
        <title>Impact of host demography and evolutionary history on endosymbiont molecular evolution: a test in carpenter ants (Genus Camponotus) and their Blochmannia endosymbionts.</title>
        <authorList>
            <person name="Manthey J.D."/>
            <person name="Giron J.C."/>
            <person name="Hruska J.P."/>
        </authorList>
    </citation>
    <scope>NUCLEOTIDE SEQUENCE</scope>
    <source>
        <strain evidence="11">C-006</strain>
    </source>
</reference>
<keyword evidence="1 9" id="KW-0963">Cytoplasm</keyword>
<feature type="binding site" evidence="9">
    <location>
        <begin position="10"/>
        <end position="11"/>
    </location>
    <ligand>
        <name>ATP</name>
        <dbReference type="ChEBI" id="CHEBI:30616"/>
    </ligand>
</feature>
<comment type="function">
    <text evidence="9">Reversibly transfers an adenylyl group from ATP to 4'-phosphopantetheine, yielding dephospho-CoA (dPCoA) and pyrophosphate.</text>
</comment>
<name>A0ABY4SYM6_9ENTR</name>
<dbReference type="SUPFAM" id="SSF52374">
    <property type="entry name" value="Nucleotidylyl transferase"/>
    <property type="match status" value="1"/>
</dbReference>
<comment type="cofactor">
    <cofactor evidence="9">
        <name>Mg(2+)</name>
        <dbReference type="ChEBI" id="CHEBI:18420"/>
    </cofactor>
</comment>
<comment type="catalytic activity">
    <reaction evidence="8 9">
        <text>(R)-4'-phosphopantetheine + ATP + H(+) = 3'-dephospho-CoA + diphosphate</text>
        <dbReference type="Rhea" id="RHEA:19801"/>
        <dbReference type="ChEBI" id="CHEBI:15378"/>
        <dbReference type="ChEBI" id="CHEBI:30616"/>
        <dbReference type="ChEBI" id="CHEBI:33019"/>
        <dbReference type="ChEBI" id="CHEBI:57328"/>
        <dbReference type="ChEBI" id="CHEBI:61723"/>
        <dbReference type="EC" id="2.7.7.3"/>
    </reaction>
</comment>
<keyword evidence="4 9" id="KW-0547">Nucleotide-binding</keyword>
<feature type="site" description="Transition state stabilizer" evidence="9">
    <location>
        <position position="18"/>
    </location>
</feature>
<dbReference type="EMBL" id="CP097762">
    <property type="protein sequence ID" value="URJ25077.1"/>
    <property type="molecule type" value="Genomic_DNA"/>
</dbReference>
<dbReference type="NCBIfam" id="TIGR01510">
    <property type="entry name" value="coaD_prev_kdtB"/>
    <property type="match status" value="1"/>
</dbReference>
<keyword evidence="5 9" id="KW-0067">ATP-binding</keyword>
<comment type="similarity">
    <text evidence="9">Belongs to the bacterial CoaD family.</text>
</comment>
<evidence type="ECO:0000256" key="4">
    <source>
        <dbReference type="ARBA" id="ARBA00022741"/>
    </source>
</evidence>